<dbReference type="InterPro" id="IPR025182">
    <property type="entry name" value="RNApol-bd_RbpA"/>
</dbReference>
<dbReference type="GO" id="GO:0001000">
    <property type="term" value="F:bacterial-type RNA polymerase core enzyme binding"/>
    <property type="evidence" value="ECO:0007669"/>
    <property type="project" value="InterPro"/>
</dbReference>
<evidence type="ECO:0000313" key="3">
    <source>
        <dbReference type="Proteomes" id="UP000481339"/>
    </source>
</evidence>
<feature type="region of interest" description="Disordered" evidence="1">
    <location>
        <begin position="1"/>
        <end position="52"/>
    </location>
</feature>
<reference evidence="2 3" key="1">
    <citation type="submission" date="2019-09" db="EMBL/GenBank/DDBJ databases">
        <title>Phylogeny of genus Pseudoclavibacter and closely related genus.</title>
        <authorList>
            <person name="Li Y."/>
        </authorList>
    </citation>
    <scope>NUCLEOTIDE SEQUENCE [LARGE SCALE GENOMIC DNA]</scope>
    <source>
        <strain evidence="2 3">JCM 16921</strain>
    </source>
</reference>
<accession>A0A7C8BQI9</accession>
<dbReference type="AlphaFoldDB" id="A0A7C8BQI9"/>
<name>A0A7C8BQI9_9MICO</name>
<proteinExistence type="predicted"/>
<feature type="compositionally biased region" description="Basic residues" evidence="1">
    <location>
        <begin position="30"/>
        <end position="40"/>
    </location>
</feature>
<dbReference type="GO" id="GO:0045893">
    <property type="term" value="P:positive regulation of DNA-templated transcription"/>
    <property type="evidence" value="ECO:0007669"/>
    <property type="project" value="InterPro"/>
</dbReference>
<dbReference type="Proteomes" id="UP000481339">
    <property type="component" value="Unassembled WGS sequence"/>
</dbReference>
<protein>
    <submittedName>
        <fullName evidence="2">Uncharacterized protein</fullName>
    </submittedName>
</protein>
<sequence length="92" mass="10273">MCLGDGPGTRTPGDGGQEASMATKSTSSKSKSKSKGKKKGQPASQRTPWDMLLERRSEDELKELLDERLSFLRDRRKRAIELSHIKSDPNEL</sequence>
<dbReference type="EMBL" id="WBKA01000002">
    <property type="protein sequence ID" value="KAB1633059.1"/>
    <property type="molecule type" value="Genomic_DNA"/>
</dbReference>
<comment type="caution">
    <text evidence="2">The sequence shown here is derived from an EMBL/GenBank/DDBJ whole genome shotgun (WGS) entry which is preliminary data.</text>
</comment>
<organism evidence="2 3">
    <name type="scientific">Pseudoclavibacter caeni</name>
    <dbReference type="NCBI Taxonomy" id="908846"/>
    <lineage>
        <taxon>Bacteria</taxon>
        <taxon>Bacillati</taxon>
        <taxon>Actinomycetota</taxon>
        <taxon>Actinomycetes</taxon>
        <taxon>Micrococcales</taxon>
        <taxon>Microbacteriaceae</taxon>
        <taxon>Pseudoclavibacter</taxon>
    </lineage>
</organism>
<evidence type="ECO:0000256" key="1">
    <source>
        <dbReference type="SAM" id="MobiDB-lite"/>
    </source>
</evidence>
<dbReference type="Pfam" id="PF13397">
    <property type="entry name" value="RbpA"/>
    <property type="match status" value="1"/>
</dbReference>
<keyword evidence="3" id="KW-1185">Reference proteome</keyword>
<gene>
    <name evidence="2" type="ORF">F8O02_02945</name>
</gene>
<evidence type="ECO:0000313" key="2">
    <source>
        <dbReference type="EMBL" id="KAB1633059.1"/>
    </source>
</evidence>